<evidence type="ECO:0000256" key="2">
    <source>
        <dbReference type="ARBA" id="ARBA00023027"/>
    </source>
</evidence>
<name>A0A167Y1B3_9FLAO</name>
<dbReference type="EMBL" id="LVJE01000010">
    <property type="protein sequence ID" value="OAB28918.1"/>
    <property type="molecule type" value="Genomic_DNA"/>
</dbReference>
<dbReference type="Proteomes" id="UP000077164">
    <property type="component" value="Unassembled WGS sequence"/>
</dbReference>
<feature type="binding site" evidence="3">
    <location>
        <position position="57"/>
    </location>
    <ligand>
        <name>substrate</name>
    </ligand>
</feature>
<dbReference type="PANTHER" id="PTHR11085:SF4">
    <property type="entry name" value="NAD-DEPENDENT PROTEIN DEACYLASE"/>
    <property type="match status" value="1"/>
</dbReference>
<feature type="domain" description="Deacetylase sirtuin-type" evidence="5">
    <location>
        <begin position="1"/>
        <end position="225"/>
    </location>
</feature>
<comment type="catalytic activity">
    <reaction evidence="3">
        <text>N(6)-acetyl-L-lysyl-[protein] + NAD(+) + H2O = 2''-O-acetyl-ADP-D-ribose + nicotinamide + L-lysyl-[protein]</text>
        <dbReference type="Rhea" id="RHEA:43636"/>
        <dbReference type="Rhea" id="RHEA-COMP:9752"/>
        <dbReference type="Rhea" id="RHEA-COMP:10731"/>
        <dbReference type="ChEBI" id="CHEBI:15377"/>
        <dbReference type="ChEBI" id="CHEBI:17154"/>
        <dbReference type="ChEBI" id="CHEBI:29969"/>
        <dbReference type="ChEBI" id="CHEBI:57540"/>
        <dbReference type="ChEBI" id="CHEBI:61930"/>
        <dbReference type="ChEBI" id="CHEBI:83767"/>
        <dbReference type="EC" id="2.3.1.286"/>
    </reaction>
</comment>
<sequence length="230" mass="26013">MKKKLVVLTGAGIDAESGIKTFRDSDGLWEGHNVLDVATPEGWHKNPALVLDFYNQRRKQLKEVQPNLGHQILAALEKDFEVYIITQNVDDLHERAGSSKVLHLHGELLKVRSTANVNYIVDWKEDLNFGDYDNNNNQLRPHIVWFGEEVPALDEAIKITQSADYFVVIGTSLQVYPAAGLIDFTSSEIPVFYIDPKPIRIPNLRNPLEVIPEVASEGMKILKKKLLDFI</sequence>
<dbReference type="PROSITE" id="PS50305">
    <property type="entry name" value="SIRTUIN"/>
    <property type="match status" value="1"/>
</dbReference>
<dbReference type="Gene3D" id="3.30.1600.10">
    <property type="entry name" value="SIR2/SIRT2 'Small Domain"/>
    <property type="match status" value="1"/>
</dbReference>
<comment type="subcellular location">
    <subcellularLocation>
        <location evidence="3">Cytoplasm</location>
    </subcellularLocation>
</comment>
<dbReference type="AlphaFoldDB" id="A0A167Y1B3"/>
<dbReference type="SUPFAM" id="SSF52467">
    <property type="entry name" value="DHS-like NAD/FAD-binding domain"/>
    <property type="match status" value="1"/>
</dbReference>
<dbReference type="HAMAP" id="MF_01121">
    <property type="entry name" value="Sirtuin_ClassIII"/>
    <property type="match status" value="1"/>
</dbReference>
<protein>
    <recommendedName>
        <fullName evidence="3">NAD-dependent protein deacylase</fullName>
        <ecNumber evidence="3">2.3.1.286</ecNumber>
    </recommendedName>
    <alternativeName>
        <fullName evidence="3">Regulatory protein SIR2 homolog</fullName>
    </alternativeName>
</protein>
<dbReference type="GO" id="GO:0036054">
    <property type="term" value="F:protein-malonyllysine demalonylase activity"/>
    <property type="evidence" value="ECO:0007669"/>
    <property type="project" value="InterPro"/>
</dbReference>
<dbReference type="InterPro" id="IPR026591">
    <property type="entry name" value="Sirtuin_cat_small_dom_sf"/>
</dbReference>
<evidence type="ECO:0000313" key="7">
    <source>
        <dbReference type="Proteomes" id="UP000077164"/>
    </source>
</evidence>
<gene>
    <name evidence="3" type="primary">cobB</name>
    <name evidence="6" type="ORF">FBFR_05520</name>
</gene>
<dbReference type="InterPro" id="IPR027546">
    <property type="entry name" value="Sirtuin_class_III"/>
</dbReference>
<comment type="similarity">
    <text evidence="3">Belongs to the sirtuin family. Class III subfamily.</text>
</comment>
<dbReference type="InterPro" id="IPR029035">
    <property type="entry name" value="DHS-like_NAD/FAD-binding_dom"/>
</dbReference>
<dbReference type="STRING" id="249352.SAMN05444395_102355"/>
<accession>A0A167Y1B3</accession>
<dbReference type="Gene3D" id="3.40.50.1220">
    <property type="entry name" value="TPP-binding domain"/>
    <property type="match status" value="1"/>
</dbReference>
<evidence type="ECO:0000313" key="6">
    <source>
        <dbReference type="EMBL" id="OAB28918.1"/>
    </source>
</evidence>
<dbReference type="GO" id="GO:0017136">
    <property type="term" value="F:histone deacetylase activity, NAD-dependent"/>
    <property type="evidence" value="ECO:0007669"/>
    <property type="project" value="TreeGrafter"/>
</dbReference>
<dbReference type="InterPro" id="IPR003000">
    <property type="entry name" value="Sirtuin"/>
</dbReference>
<feature type="binding site" evidence="3">
    <location>
        <begin position="87"/>
        <end position="90"/>
    </location>
    <ligand>
        <name>NAD(+)</name>
        <dbReference type="ChEBI" id="CHEBI:57540"/>
    </ligand>
</feature>
<comment type="catalytic activity">
    <reaction evidence="3">
        <text>N(6)-succinyl-L-lysyl-[protein] + NAD(+) + H2O = 2''-O-succinyl-ADP-D-ribose + nicotinamide + L-lysyl-[protein]</text>
        <dbReference type="Rhea" id="RHEA:47668"/>
        <dbReference type="Rhea" id="RHEA-COMP:9752"/>
        <dbReference type="Rhea" id="RHEA-COMP:11877"/>
        <dbReference type="ChEBI" id="CHEBI:15377"/>
        <dbReference type="ChEBI" id="CHEBI:17154"/>
        <dbReference type="ChEBI" id="CHEBI:29969"/>
        <dbReference type="ChEBI" id="CHEBI:57540"/>
        <dbReference type="ChEBI" id="CHEBI:87830"/>
        <dbReference type="ChEBI" id="CHEBI:87832"/>
    </reaction>
</comment>
<dbReference type="CDD" id="cd01412">
    <property type="entry name" value="SIRT5_Af1_CobB"/>
    <property type="match status" value="1"/>
</dbReference>
<keyword evidence="2 3" id="KW-0520">NAD</keyword>
<keyword evidence="7" id="KW-1185">Reference proteome</keyword>
<keyword evidence="1" id="KW-0808">Transferase</keyword>
<dbReference type="EC" id="2.3.1.286" evidence="3"/>
<feature type="binding site" evidence="3">
    <location>
        <position position="208"/>
    </location>
    <ligand>
        <name>NAD(+)</name>
        <dbReference type="ChEBI" id="CHEBI:57540"/>
    </ligand>
</feature>
<keyword evidence="3" id="KW-0963">Cytoplasm</keyword>
<dbReference type="GO" id="GO:0070403">
    <property type="term" value="F:NAD+ binding"/>
    <property type="evidence" value="ECO:0007669"/>
    <property type="project" value="UniProtKB-UniRule"/>
</dbReference>
<dbReference type="RefSeq" id="WP_066077964.1">
    <property type="nucleotide sequence ID" value="NZ_FRDK01000002.1"/>
</dbReference>
<dbReference type="InterPro" id="IPR026590">
    <property type="entry name" value="Ssirtuin_cat_dom"/>
</dbReference>
<organism evidence="6 7">
    <name type="scientific">Flavobacterium fryxellicola</name>
    <dbReference type="NCBI Taxonomy" id="249352"/>
    <lineage>
        <taxon>Bacteria</taxon>
        <taxon>Pseudomonadati</taxon>
        <taxon>Bacteroidota</taxon>
        <taxon>Flavobacteriia</taxon>
        <taxon>Flavobacteriales</taxon>
        <taxon>Flavobacteriaceae</taxon>
        <taxon>Flavobacterium</taxon>
    </lineage>
</organism>
<feature type="binding site" evidence="3">
    <location>
        <begin position="170"/>
        <end position="172"/>
    </location>
    <ligand>
        <name>NAD(+)</name>
        <dbReference type="ChEBI" id="CHEBI:57540"/>
    </ligand>
</feature>
<comment type="domain">
    <text evidence="3">2 residues (Tyr-54 and Arg-57) present in a large hydrophobic pocket are probably involved in substrate specificity. They are important for desuccinylation activity, but dispensable for deacetylation activity.</text>
</comment>
<proteinExistence type="inferred from homology"/>
<reference evidence="6 7" key="1">
    <citation type="submission" date="2016-03" db="EMBL/GenBank/DDBJ databases">
        <title>Draft genome sequence of Flavobacterium fryxellicola DSM 16209.</title>
        <authorList>
            <person name="Shin S.-K."/>
            <person name="Yi H."/>
        </authorList>
    </citation>
    <scope>NUCLEOTIDE SEQUENCE [LARGE SCALE GENOMIC DNA]</scope>
    <source>
        <strain evidence="6 7">DSM 16209</strain>
    </source>
</reference>
<evidence type="ECO:0000256" key="3">
    <source>
        <dbReference type="HAMAP-Rule" id="MF_01121"/>
    </source>
</evidence>
<evidence type="ECO:0000256" key="4">
    <source>
        <dbReference type="PROSITE-ProRule" id="PRU00236"/>
    </source>
</evidence>
<comment type="function">
    <text evidence="3">NAD-dependent lysine deacetylase and desuccinylase that specifically removes acetyl and succinyl groups on target proteins. Modulates the activities of several proteins which are inactive in their acylated form.</text>
</comment>
<comment type="caution">
    <text evidence="6">The sequence shown here is derived from an EMBL/GenBank/DDBJ whole genome shotgun (WGS) entry which is preliminary data.</text>
</comment>
<dbReference type="Pfam" id="PF02146">
    <property type="entry name" value="SIR2"/>
    <property type="match status" value="1"/>
</dbReference>
<dbReference type="GO" id="GO:0005737">
    <property type="term" value="C:cytoplasm"/>
    <property type="evidence" value="ECO:0007669"/>
    <property type="project" value="UniProtKB-SubCell"/>
</dbReference>
<evidence type="ECO:0000256" key="1">
    <source>
        <dbReference type="ARBA" id="ARBA00022679"/>
    </source>
</evidence>
<dbReference type="GO" id="GO:0036055">
    <property type="term" value="F:protein-succinyllysine desuccinylase activity"/>
    <property type="evidence" value="ECO:0007669"/>
    <property type="project" value="UniProtKB-UniRule"/>
</dbReference>
<feature type="binding site" evidence="3">
    <location>
        <position position="54"/>
    </location>
    <ligand>
        <name>substrate</name>
    </ligand>
</feature>
<dbReference type="InterPro" id="IPR050134">
    <property type="entry name" value="NAD-dep_sirtuin_deacylases"/>
</dbReference>
<dbReference type="OrthoDB" id="9800582at2"/>
<feature type="active site" description="Proton acceptor" evidence="3">
    <location>
        <position position="105"/>
    </location>
</feature>
<evidence type="ECO:0000259" key="5">
    <source>
        <dbReference type="PROSITE" id="PS50305"/>
    </source>
</evidence>
<comment type="caution">
    <text evidence="3 4">Lacks conserved residue(s) required for the propagation of feature annotation.</text>
</comment>
<dbReference type="PANTHER" id="PTHR11085">
    <property type="entry name" value="NAD-DEPENDENT PROTEIN DEACYLASE SIRTUIN-5, MITOCHONDRIAL-RELATED"/>
    <property type="match status" value="1"/>
</dbReference>